<evidence type="ECO:0000313" key="2">
    <source>
        <dbReference type="EMBL" id="MDQ0536525.1"/>
    </source>
</evidence>
<keyword evidence="3" id="KW-1185">Reference proteome</keyword>
<dbReference type="Proteomes" id="UP001244552">
    <property type="component" value="Unassembled WGS sequence"/>
</dbReference>
<feature type="coiled-coil region" evidence="1">
    <location>
        <begin position="224"/>
        <end position="272"/>
    </location>
</feature>
<name>A0ABU0MSQ8_9PROT</name>
<sequence length="337" mass="37844">MASKHFRHRHVSKSTDGWDKKVYDALRYDARGSEEVVAVWTGGGLPPAKAGDAREATRAWLDFAGRLRINARAMEEAHLGLDHDLSQAQNVAMVQAWVDRVTGGVCPYLVAIHANEAKPAASPGRRPKSKNWHAHVAWIDRNSETLRPHLNVSEFKGKGPTRSLRAWWEKVKNEHRARAGLEPVILARSPGERRPRVTQAGLNRAGERTAHALRCALDMIERIRAAASRRARKLIDIAKRLREQLREAIARAEHAERQLATARRALEEATQRELELGHAVSELRARDRERAKADEMARAIATIRSAGTKEQRDNDAHHNALQRAARSFGTDPTSRTR</sequence>
<gene>
    <name evidence="2" type="ORF">QO018_005422</name>
</gene>
<dbReference type="EMBL" id="JAUSVU010000028">
    <property type="protein sequence ID" value="MDQ0536525.1"/>
    <property type="molecule type" value="Genomic_DNA"/>
</dbReference>
<dbReference type="Gene3D" id="3.30.930.30">
    <property type="match status" value="1"/>
</dbReference>
<evidence type="ECO:0000256" key="1">
    <source>
        <dbReference type="SAM" id="Coils"/>
    </source>
</evidence>
<comment type="caution">
    <text evidence="2">The sequence shown here is derived from an EMBL/GenBank/DDBJ whole genome shotgun (WGS) entry which is preliminary data.</text>
</comment>
<keyword evidence="1" id="KW-0175">Coiled coil</keyword>
<proteinExistence type="predicted"/>
<evidence type="ECO:0008006" key="4">
    <source>
        <dbReference type="Google" id="ProtNLM"/>
    </source>
</evidence>
<organism evidence="2 3">
    <name type="scientific">Azospirillum picis</name>
    <dbReference type="NCBI Taxonomy" id="488438"/>
    <lineage>
        <taxon>Bacteria</taxon>
        <taxon>Pseudomonadati</taxon>
        <taxon>Pseudomonadota</taxon>
        <taxon>Alphaproteobacteria</taxon>
        <taxon>Rhodospirillales</taxon>
        <taxon>Azospirillaceae</taxon>
        <taxon>Azospirillum</taxon>
    </lineage>
</organism>
<accession>A0ABU0MSQ8</accession>
<evidence type="ECO:0000313" key="3">
    <source>
        <dbReference type="Proteomes" id="UP001244552"/>
    </source>
</evidence>
<dbReference type="RefSeq" id="WP_209989416.1">
    <property type="nucleotide sequence ID" value="NZ_JAGINO010000028.1"/>
</dbReference>
<protein>
    <recommendedName>
        <fullName evidence="4">MobA/MobL protein domain-containing protein</fullName>
    </recommendedName>
</protein>
<reference evidence="2 3" key="1">
    <citation type="submission" date="2023-07" db="EMBL/GenBank/DDBJ databases">
        <title>Genomic Encyclopedia of Type Strains, Phase IV (KMG-IV): sequencing the most valuable type-strain genomes for metagenomic binning, comparative biology and taxonomic classification.</title>
        <authorList>
            <person name="Goeker M."/>
        </authorList>
    </citation>
    <scope>NUCLEOTIDE SEQUENCE [LARGE SCALE GENOMIC DNA]</scope>
    <source>
        <strain evidence="2 3">DSM 19922</strain>
    </source>
</reference>